<comment type="catalytic activity">
    <reaction evidence="12 13">
        <text>2 D-alanine + ATP = D-alanyl-D-alanine + ADP + phosphate + H(+)</text>
        <dbReference type="Rhea" id="RHEA:11224"/>
        <dbReference type="ChEBI" id="CHEBI:15378"/>
        <dbReference type="ChEBI" id="CHEBI:30616"/>
        <dbReference type="ChEBI" id="CHEBI:43474"/>
        <dbReference type="ChEBI" id="CHEBI:57416"/>
        <dbReference type="ChEBI" id="CHEBI:57822"/>
        <dbReference type="ChEBI" id="CHEBI:456216"/>
        <dbReference type="EC" id="6.3.2.4"/>
    </reaction>
</comment>
<evidence type="ECO:0000256" key="8">
    <source>
        <dbReference type="ARBA" id="ARBA00022840"/>
    </source>
</evidence>
<evidence type="ECO:0000256" key="15">
    <source>
        <dbReference type="PIRSR" id="PIRSR039102-3"/>
    </source>
</evidence>
<dbReference type="InterPro" id="IPR013815">
    <property type="entry name" value="ATP_grasp_subdomain_1"/>
</dbReference>
<accession>A0A2M9R773</accession>
<reference evidence="18 19" key="1">
    <citation type="submission" date="2017-06" db="EMBL/GenBank/DDBJ databases">
        <title>Description of Avrilella dinanensis gen. nov. sp. nov.</title>
        <authorList>
            <person name="Leyer C."/>
            <person name="Sassi M."/>
            <person name="Minet J."/>
            <person name="Kayal S."/>
            <person name="Cattoir V."/>
        </authorList>
    </citation>
    <scope>NUCLEOTIDE SEQUENCE [LARGE SCALE GENOMIC DNA]</scope>
    <source>
        <strain evidence="18 19">UR159</strain>
    </source>
</reference>
<comment type="cofactor">
    <cofactor evidence="1">
        <name>Mn(2+)</name>
        <dbReference type="ChEBI" id="CHEBI:29035"/>
    </cofactor>
</comment>
<comment type="subcellular location">
    <subcellularLocation>
        <location evidence="2 13">Cytoplasm</location>
    </subcellularLocation>
</comment>
<comment type="pathway">
    <text evidence="13">Cell wall biogenesis; peptidoglycan biosynthesis.</text>
</comment>
<keyword evidence="5 13" id="KW-0963">Cytoplasm</keyword>
<dbReference type="GO" id="GO:0071555">
    <property type="term" value="P:cell wall organization"/>
    <property type="evidence" value="ECO:0007669"/>
    <property type="project" value="UniProtKB-KW"/>
</dbReference>
<evidence type="ECO:0000256" key="14">
    <source>
        <dbReference type="PIRSR" id="PIRSR039102-1"/>
    </source>
</evidence>
<feature type="binding site" evidence="15">
    <location>
        <position position="286"/>
    </location>
    <ligand>
        <name>Mg(2+)</name>
        <dbReference type="ChEBI" id="CHEBI:18420"/>
        <label>1</label>
    </ligand>
</feature>
<keyword evidence="11 13" id="KW-0961">Cell wall biogenesis/degradation</keyword>
<evidence type="ECO:0000256" key="6">
    <source>
        <dbReference type="ARBA" id="ARBA00022598"/>
    </source>
</evidence>
<feature type="domain" description="ATP-grasp" evidence="17">
    <location>
        <begin position="120"/>
        <end position="319"/>
    </location>
</feature>
<dbReference type="InterPro" id="IPR005905">
    <property type="entry name" value="D_ala_D_ala"/>
</dbReference>
<dbReference type="AlphaFoldDB" id="A0A2M9R773"/>
<dbReference type="PROSITE" id="PS00844">
    <property type="entry name" value="DALA_DALA_LIGASE_2"/>
    <property type="match status" value="1"/>
</dbReference>
<dbReference type="NCBIfam" id="NF002378">
    <property type="entry name" value="PRK01372.1"/>
    <property type="match status" value="1"/>
</dbReference>
<dbReference type="GO" id="GO:0005737">
    <property type="term" value="C:cytoplasm"/>
    <property type="evidence" value="ECO:0007669"/>
    <property type="project" value="UniProtKB-SubCell"/>
</dbReference>
<dbReference type="InterPro" id="IPR000291">
    <property type="entry name" value="D-Ala_lig_Van_CS"/>
</dbReference>
<organism evidence="18 19">
    <name type="scientific">Avrilella dinanensis</name>
    <dbReference type="NCBI Taxonomy" id="2008672"/>
    <lineage>
        <taxon>Bacteria</taxon>
        <taxon>Pseudomonadati</taxon>
        <taxon>Bacteroidota</taxon>
        <taxon>Flavobacteriia</taxon>
        <taxon>Flavobacteriales</taxon>
        <taxon>Flavobacteriaceae</taxon>
        <taxon>Avrilella</taxon>
    </lineage>
</organism>
<evidence type="ECO:0000256" key="9">
    <source>
        <dbReference type="ARBA" id="ARBA00022960"/>
    </source>
</evidence>
<dbReference type="Pfam" id="PF07478">
    <property type="entry name" value="Dala_Dala_lig_C"/>
    <property type="match status" value="1"/>
</dbReference>
<evidence type="ECO:0000256" key="3">
    <source>
        <dbReference type="ARBA" id="ARBA00010871"/>
    </source>
</evidence>
<evidence type="ECO:0000313" key="18">
    <source>
        <dbReference type="EMBL" id="PJR04543.1"/>
    </source>
</evidence>
<comment type="function">
    <text evidence="13">Cell wall formation.</text>
</comment>
<dbReference type="PANTHER" id="PTHR23132:SF23">
    <property type="entry name" value="D-ALANINE--D-ALANINE LIGASE B"/>
    <property type="match status" value="1"/>
</dbReference>
<dbReference type="RefSeq" id="WP_100678102.1">
    <property type="nucleotide sequence ID" value="NZ_JAJUJS010000074.1"/>
</dbReference>
<dbReference type="GO" id="GO:0005524">
    <property type="term" value="F:ATP binding"/>
    <property type="evidence" value="ECO:0007669"/>
    <property type="project" value="UniProtKB-UniRule"/>
</dbReference>
<keyword evidence="15" id="KW-0479">Metal-binding</keyword>
<dbReference type="NCBIfam" id="TIGR01205">
    <property type="entry name" value="D_ala_D_alaTIGR"/>
    <property type="match status" value="1"/>
</dbReference>
<dbReference type="HAMAP" id="MF_00047">
    <property type="entry name" value="Dala_Dala_lig"/>
    <property type="match status" value="1"/>
</dbReference>
<dbReference type="Gene3D" id="3.30.470.20">
    <property type="entry name" value="ATP-grasp fold, B domain"/>
    <property type="match status" value="1"/>
</dbReference>
<evidence type="ECO:0000256" key="13">
    <source>
        <dbReference type="HAMAP-Rule" id="MF_00047"/>
    </source>
</evidence>
<feature type="active site" evidence="14">
    <location>
        <position position="164"/>
    </location>
</feature>
<feature type="active site" evidence="14">
    <location>
        <position position="297"/>
    </location>
</feature>
<sequence length="327" mass="37132">MKKVGIIMGGYSSEYEISLKSGEVVYQYLDRNLYEPYRIHIFKDKWVVVLDDRSEYPIDKNDFSAEINGHKVQFDVVFNAIHGTPGEDGLMTAYFDLIKQKHTSCSYYQSAITFNKRDLLSVVKPYGIKMAISYYLNKGDVIDTDRIIQRVGLPCFVKPNRSGSSFGISKVKTSEELIPAIEKAYREDHEIIIESFLQGTEVSVGVITYQDEIMVLPMTEIVSENEFFDYEAKYEGKSQEITPARISDEEKARVEDAAKRIYKILDMKGYSRSEFILMDGIPFFLEMNTIPGLTAESILPQQARAAGISLTELFGDTVEAGLNQKTD</sequence>
<dbReference type="OrthoDB" id="9813261at2"/>
<dbReference type="PIRSF" id="PIRSF039102">
    <property type="entry name" value="Ddl/VanB"/>
    <property type="match status" value="1"/>
</dbReference>
<dbReference type="InterPro" id="IPR011095">
    <property type="entry name" value="Dala_Dala_lig_C"/>
</dbReference>
<keyword evidence="19" id="KW-1185">Reference proteome</keyword>
<dbReference type="SUPFAM" id="SSF56059">
    <property type="entry name" value="Glutathione synthetase ATP-binding domain-like"/>
    <property type="match status" value="1"/>
</dbReference>
<keyword evidence="7 16" id="KW-0547">Nucleotide-binding</keyword>
<keyword evidence="15" id="KW-0460">Magnesium</keyword>
<dbReference type="GO" id="GO:0009252">
    <property type="term" value="P:peptidoglycan biosynthetic process"/>
    <property type="evidence" value="ECO:0007669"/>
    <property type="project" value="UniProtKB-UniRule"/>
</dbReference>
<dbReference type="PANTHER" id="PTHR23132">
    <property type="entry name" value="D-ALANINE--D-ALANINE LIGASE"/>
    <property type="match status" value="1"/>
</dbReference>
<evidence type="ECO:0000313" key="19">
    <source>
        <dbReference type="Proteomes" id="UP000231960"/>
    </source>
</evidence>
<evidence type="ECO:0000256" key="1">
    <source>
        <dbReference type="ARBA" id="ARBA00001936"/>
    </source>
</evidence>
<dbReference type="NCBIfam" id="NF002527">
    <property type="entry name" value="PRK01966.1-3"/>
    <property type="match status" value="1"/>
</dbReference>
<comment type="caution">
    <text evidence="18">The sequence shown here is derived from an EMBL/GenBank/DDBJ whole genome shotgun (WGS) entry which is preliminary data.</text>
</comment>
<comment type="cofactor">
    <cofactor evidence="15">
        <name>Mg(2+)</name>
        <dbReference type="ChEBI" id="CHEBI:18420"/>
    </cofactor>
    <cofactor evidence="15">
        <name>Mn(2+)</name>
        <dbReference type="ChEBI" id="CHEBI:29035"/>
    </cofactor>
    <text evidence="15">Binds 2 magnesium or manganese ions per subunit.</text>
</comment>
<dbReference type="Gene3D" id="3.30.1490.20">
    <property type="entry name" value="ATP-grasp fold, A domain"/>
    <property type="match status" value="1"/>
</dbReference>
<dbReference type="InterPro" id="IPR011127">
    <property type="entry name" value="Dala_Dala_lig_N"/>
</dbReference>
<protein>
    <recommendedName>
        <fullName evidence="4 13">D-alanine--D-alanine ligase</fullName>
        <ecNumber evidence="4 13">6.3.2.4</ecNumber>
    </recommendedName>
    <alternativeName>
        <fullName evidence="13">D-Ala-D-Ala ligase</fullName>
    </alternativeName>
    <alternativeName>
        <fullName evidence="13">D-alanylalanine synthetase</fullName>
    </alternativeName>
</protein>
<keyword evidence="9 13" id="KW-0133">Cell shape</keyword>
<evidence type="ECO:0000256" key="2">
    <source>
        <dbReference type="ARBA" id="ARBA00004496"/>
    </source>
</evidence>
<evidence type="ECO:0000256" key="4">
    <source>
        <dbReference type="ARBA" id="ARBA00012216"/>
    </source>
</evidence>
<dbReference type="GO" id="GO:0008716">
    <property type="term" value="F:D-alanine-D-alanine ligase activity"/>
    <property type="evidence" value="ECO:0007669"/>
    <property type="project" value="UniProtKB-UniRule"/>
</dbReference>
<dbReference type="SUPFAM" id="SSF52440">
    <property type="entry name" value="PreATP-grasp domain"/>
    <property type="match status" value="1"/>
</dbReference>
<keyword evidence="15" id="KW-0464">Manganese</keyword>
<dbReference type="Proteomes" id="UP000231960">
    <property type="component" value="Unassembled WGS sequence"/>
</dbReference>
<evidence type="ECO:0000256" key="5">
    <source>
        <dbReference type="ARBA" id="ARBA00022490"/>
    </source>
</evidence>
<dbReference type="GO" id="GO:0046872">
    <property type="term" value="F:metal ion binding"/>
    <property type="evidence" value="ECO:0007669"/>
    <property type="project" value="UniProtKB-KW"/>
</dbReference>
<dbReference type="InterPro" id="IPR011761">
    <property type="entry name" value="ATP-grasp"/>
</dbReference>
<feature type="binding site" evidence="15">
    <location>
        <position position="288"/>
    </location>
    <ligand>
        <name>Mg(2+)</name>
        <dbReference type="ChEBI" id="CHEBI:18420"/>
        <label>2</label>
    </ligand>
</feature>
<evidence type="ECO:0000256" key="7">
    <source>
        <dbReference type="ARBA" id="ARBA00022741"/>
    </source>
</evidence>
<keyword evidence="8 16" id="KW-0067">ATP-binding</keyword>
<dbReference type="EMBL" id="NIPO01000001">
    <property type="protein sequence ID" value="PJR04543.1"/>
    <property type="molecule type" value="Genomic_DNA"/>
</dbReference>
<evidence type="ECO:0000256" key="11">
    <source>
        <dbReference type="ARBA" id="ARBA00023316"/>
    </source>
</evidence>
<dbReference type="GO" id="GO:0008360">
    <property type="term" value="P:regulation of cell shape"/>
    <property type="evidence" value="ECO:0007669"/>
    <property type="project" value="UniProtKB-KW"/>
</dbReference>
<gene>
    <name evidence="13" type="primary">ddl</name>
    <name evidence="18" type="ORF">CDL10_08300</name>
</gene>
<dbReference type="InterPro" id="IPR016185">
    <property type="entry name" value="PreATP-grasp_dom_sf"/>
</dbReference>
<name>A0A2M9R773_9FLAO</name>
<keyword evidence="10 13" id="KW-0573">Peptidoglycan synthesis</keyword>
<evidence type="ECO:0000259" key="17">
    <source>
        <dbReference type="PROSITE" id="PS50975"/>
    </source>
</evidence>
<dbReference type="UniPathway" id="UPA00219"/>
<comment type="similarity">
    <text evidence="3 13">Belongs to the D-alanine--D-alanine ligase family.</text>
</comment>
<dbReference type="Pfam" id="PF01820">
    <property type="entry name" value="Dala_Dala_lig_N"/>
    <property type="match status" value="1"/>
</dbReference>
<proteinExistence type="inferred from homology"/>
<feature type="binding site" evidence="15">
    <location>
        <position position="286"/>
    </location>
    <ligand>
        <name>Mg(2+)</name>
        <dbReference type="ChEBI" id="CHEBI:18420"/>
        <label>2</label>
    </ligand>
</feature>
<evidence type="ECO:0000256" key="12">
    <source>
        <dbReference type="ARBA" id="ARBA00047614"/>
    </source>
</evidence>
<dbReference type="EC" id="6.3.2.4" evidence="4 13"/>
<dbReference type="PROSITE" id="PS50975">
    <property type="entry name" value="ATP_GRASP"/>
    <property type="match status" value="1"/>
</dbReference>
<dbReference type="Gene3D" id="3.40.50.20">
    <property type="match status" value="1"/>
</dbReference>
<feature type="active site" evidence="14">
    <location>
        <position position="14"/>
    </location>
</feature>
<evidence type="ECO:0000256" key="16">
    <source>
        <dbReference type="PROSITE-ProRule" id="PRU00409"/>
    </source>
</evidence>
<keyword evidence="6 13" id="KW-0436">Ligase</keyword>
<evidence type="ECO:0000256" key="10">
    <source>
        <dbReference type="ARBA" id="ARBA00022984"/>
    </source>
</evidence>